<comment type="caution">
    <text evidence="1">The sequence shown here is derived from an EMBL/GenBank/DDBJ whole genome shotgun (WGS) entry which is preliminary data.</text>
</comment>
<proteinExistence type="predicted"/>
<dbReference type="EMBL" id="BPTR01000001">
    <property type="protein sequence ID" value="GJG28506.1"/>
    <property type="molecule type" value="Genomic_DNA"/>
</dbReference>
<organism evidence="1 2">
    <name type="scientific">Segatella bryantii</name>
    <name type="common">Prevotella bryantii</name>
    <dbReference type="NCBI Taxonomy" id="77095"/>
    <lineage>
        <taxon>Bacteria</taxon>
        <taxon>Pseudomonadati</taxon>
        <taxon>Bacteroidota</taxon>
        <taxon>Bacteroidia</taxon>
        <taxon>Bacteroidales</taxon>
        <taxon>Prevotellaceae</taxon>
        <taxon>Segatella</taxon>
    </lineage>
</organism>
<dbReference type="AlphaFoldDB" id="A0AA37I3N6"/>
<name>A0AA37I3N6_SEGBR</name>
<dbReference type="Proteomes" id="UP000887043">
    <property type="component" value="Unassembled WGS sequence"/>
</dbReference>
<evidence type="ECO:0000313" key="2">
    <source>
        <dbReference type="Proteomes" id="UP000887043"/>
    </source>
</evidence>
<protein>
    <submittedName>
        <fullName evidence="1">Uncharacterized protein</fullName>
    </submittedName>
</protein>
<reference evidence="1" key="1">
    <citation type="submission" date="2021-08" db="EMBL/GenBank/DDBJ databases">
        <title>Prevotella lacticifex sp. nov., isolated from rumen of cow.</title>
        <authorList>
            <person name="Shinkai T."/>
            <person name="Ikeyama N."/>
            <person name="Kumagai M."/>
            <person name="Ohmori H."/>
            <person name="Sakamoto M."/>
            <person name="Ohkuma M."/>
            <person name="Mitsumori M."/>
        </authorList>
    </citation>
    <scope>NUCLEOTIDE SEQUENCE</scope>
    <source>
        <strain evidence="1">DSM 11371</strain>
    </source>
</reference>
<gene>
    <name evidence="1" type="ORF">PRRU23_22060</name>
</gene>
<accession>A0AA37I3N6</accession>
<evidence type="ECO:0000313" key="1">
    <source>
        <dbReference type="EMBL" id="GJG28506.1"/>
    </source>
</evidence>
<sequence length="157" mass="18503">MEKYVKETNYLKHDFLFNIFLLYSQRNRNFSKRLMTMKKKLLFFVFLLVSLQGKAQQTITWDSDIDSVTLAYPIIFVDGVEIGDEDMAKIDTADVVSINILKDGPIYDLVAPRTGKIVMVKTKSKIFLKQWLLRKQFIDDMYKRKQEKTHQKGIVIR</sequence>